<dbReference type="Pfam" id="PF00135">
    <property type="entry name" value="COesterase"/>
    <property type="match status" value="1"/>
</dbReference>
<reference evidence="5" key="1">
    <citation type="submission" date="2014-09" db="EMBL/GenBank/DDBJ databases">
        <authorList>
            <person name="Magalhaes I.L.F."/>
            <person name="Oliveira U."/>
            <person name="Santos F.R."/>
            <person name="Vidigal T.H.D.A."/>
            <person name="Brescovit A.D."/>
            <person name="Santos A.J."/>
        </authorList>
    </citation>
    <scope>NUCLEOTIDE SEQUENCE</scope>
</reference>
<dbReference type="InterPro" id="IPR019826">
    <property type="entry name" value="Carboxylesterase_B_AS"/>
</dbReference>
<protein>
    <recommendedName>
        <fullName evidence="3">Carboxylic ester hydrolase</fullName>
        <ecNumber evidence="3">3.1.1.-</ecNumber>
    </recommendedName>
</protein>
<sequence length="561" mass="59949">MDLKRMIRTVNFILTLAGAAVLSGCGGGGADAAASATVALQRTTESGPVRGYRDAATQTLGWLGLPYARAPVDALRWKPPVAPERWTAVRDASQFGPSCAQGGRYFSPAPGNAPFGLSVRDGLGKPVGSEDCLTLNVWRPAASEGKLPVLLFIHGGSNISGYSADPIYHGARLAEQANAVVITVNYRLGLFGWFDMQQLKTGKPAEDSGNFGLLDQVQALRYVKANVETFGGDPANVTIMGESAGAVNVWALMVSPLAEGLFHKAVSMSGGITTTPRAQGLSYSHRLLKALLVDDGTVADDAAAEGWILNQSPDATAAYLRAKSTDKILAVSLAHSGLKEAPAMFPDGAVVPLNPHLAITQGNYHKVPMLASNTREEFKLLGAAIGAFKPSDYDRFTMEYNFDPDASSTLTEADLLNSQFLPVDRPVTGWNAVSELVTQGAFLQGLSTSMAALATQQADRMWYLRFDWAQQPAPFNTVYGAAHAMDLPFWFGNFGRSSFSFAFSQANRPGREQLSGAMIRTLSSFARTGNPNHEGLGVAWPNWPASLVFDASLANARIWLK</sequence>
<evidence type="ECO:0000259" key="4">
    <source>
        <dbReference type="Pfam" id="PF00135"/>
    </source>
</evidence>
<dbReference type="InterPro" id="IPR002018">
    <property type="entry name" value="CarbesteraseB"/>
</dbReference>
<feature type="signal peptide" evidence="3">
    <location>
        <begin position="1"/>
        <end position="19"/>
    </location>
</feature>
<proteinExistence type="inferred from homology"/>
<keyword evidence="2 3" id="KW-0378">Hydrolase</keyword>
<dbReference type="PROSITE" id="PS00122">
    <property type="entry name" value="CARBOXYLESTERASE_B_1"/>
    <property type="match status" value="1"/>
</dbReference>
<evidence type="ECO:0000256" key="2">
    <source>
        <dbReference type="ARBA" id="ARBA00022801"/>
    </source>
</evidence>
<evidence type="ECO:0000313" key="5">
    <source>
        <dbReference type="EMBL" id="AIW81397.1"/>
    </source>
</evidence>
<dbReference type="PROSITE" id="PS51257">
    <property type="entry name" value="PROKAR_LIPOPROTEIN"/>
    <property type="match status" value="1"/>
</dbReference>
<dbReference type="PROSITE" id="PS00941">
    <property type="entry name" value="CARBOXYLESTERASE_B_2"/>
    <property type="match status" value="1"/>
</dbReference>
<feature type="domain" description="Carboxylesterase type B" evidence="4">
    <location>
        <begin position="42"/>
        <end position="542"/>
    </location>
</feature>
<dbReference type="AlphaFoldDB" id="A0A0K0LBL8"/>
<dbReference type="Gene3D" id="3.40.50.1820">
    <property type="entry name" value="alpha/beta hydrolase"/>
    <property type="match status" value="1"/>
</dbReference>
<dbReference type="InterPro" id="IPR029058">
    <property type="entry name" value="AB_hydrolase_fold"/>
</dbReference>
<dbReference type="EC" id="3.1.1.-" evidence="3"/>
<dbReference type="ESTHER" id="9bact-a0a0k0lbl8">
    <property type="family name" value="Carb_B_Bacteria"/>
</dbReference>
<dbReference type="EMBL" id="KM669729">
    <property type="protein sequence ID" value="AIW81397.1"/>
    <property type="molecule type" value="Genomic_DNA"/>
</dbReference>
<dbReference type="SUPFAM" id="SSF53474">
    <property type="entry name" value="alpha/beta-Hydrolases"/>
    <property type="match status" value="1"/>
</dbReference>
<comment type="similarity">
    <text evidence="1 3">Belongs to the type-B carboxylesterase/lipase family.</text>
</comment>
<name>A0A0K0LBL8_9BACT</name>
<evidence type="ECO:0000256" key="3">
    <source>
        <dbReference type="RuleBase" id="RU361235"/>
    </source>
</evidence>
<organism evidence="5">
    <name type="scientific">uncultured bacterium TB313_p</name>
    <dbReference type="NCBI Taxonomy" id="1552142"/>
    <lineage>
        <taxon>Bacteria</taxon>
        <taxon>environmental samples</taxon>
    </lineage>
</organism>
<accession>A0A0K0LBL8</accession>
<feature type="chain" id="PRO_5005392750" description="Carboxylic ester hydrolase" evidence="3">
    <location>
        <begin position="20"/>
        <end position="561"/>
    </location>
</feature>
<evidence type="ECO:0000256" key="1">
    <source>
        <dbReference type="ARBA" id="ARBA00005964"/>
    </source>
</evidence>
<keyword evidence="3" id="KW-0732">Signal</keyword>
<dbReference type="PANTHER" id="PTHR11559">
    <property type="entry name" value="CARBOXYLESTERASE"/>
    <property type="match status" value="1"/>
</dbReference>
<dbReference type="GO" id="GO:0016787">
    <property type="term" value="F:hydrolase activity"/>
    <property type="evidence" value="ECO:0007669"/>
    <property type="project" value="UniProtKB-KW"/>
</dbReference>
<dbReference type="InterPro" id="IPR019819">
    <property type="entry name" value="Carboxylesterase_B_CS"/>
</dbReference>
<dbReference type="InterPro" id="IPR050309">
    <property type="entry name" value="Type-B_Carboxylest/Lipase"/>
</dbReference>